<name>A0A926EHP1_9FIRM</name>
<gene>
    <name evidence="2" type="ORF">H8718_04275</name>
</gene>
<evidence type="ECO:0000259" key="1">
    <source>
        <dbReference type="Pfam" id="PF06452"/>
    </source>
</evidence>
<dbReference type="SUPFAM" id="SSF49344">
    <property type="entry name" value="CBD9-like"/>
    <property type="match status" value="1"/>
</dbReference>
<dbReference type="InterPro" id="IPR010502">
    <property type="entry name" value="Carb-bd_dom_fam9"/>
</dbReference>
<dbReference type="GO" id="GO:0016052">
    <property type="term" value="P:carbohydrate catabolic process"/>
    <property type="evidence" value="ECO:0007669"/>
    <property type="project" value="InterPro"/>
</dbReference>
<organism evidence="2 3">
    <name type="scientific">Zhenhengia yiwuensis</name>
    <dbReference type="NCBI Taxonomy" id="2763666"/>
    <lineage>
        <taxon>Bacteria</taxon>
        <taxon>Bacillati</taxon>
        <taxon>Bacillota</taxon>
        <taxon>Clostridia</taxon>
        <taxon>Lachnospirales</taxon>
        <taxon>Lachnospiraceae</taxon>
        <taxon>Zhenhengia</taxon>
    </lineage>
</organism>
<dbReference type="PANTHER" id="PTHR35532">
    <property type="entry name" value="SIMILAR TO POLYHYDROXYALKANOATE DEPOLYMERASE"/>
    <property type="match status" value="1"/>
</dbReference>
<dbReference type="RefSeq" id="WP_177670542.1">
    <property type="nucleotide sequence ID" value="NZ_JACRSY010000005.1"/>
</dbReference>
<feature type="domain" description="Carbohydrate-binding" evidence="1">
    <location>
        <begin position="30"/>
        <end position="250"/>
    </location>
</feature>
<sequence>MSVNYRIPQTDIEFNPPVYMCKKATKPFTLDGNIDKPFWEDIPFTDYFVDIEGDKRPMPRFKTRAKMTWDDENFYFGAVLEGPEIWATLTERDCVIFQDNDFEIFIDSNSDTHAYFEFEMNALNTVWDLMLTKPYRDGGKPINAFDIQGMQTAVHIDGELNNPKADNKRWMVEVVMPFAVLRQGQDDYNRNPKAGEYYRVNFSRVHWRVDETETGFTKQINPETGRSYPEDNWVWAPTGLINIHYPELWGFVFFTEGDETYEIPEDEYTKWELRRLYYKQHAHYDEHGCFTTDFEKLKGEWNFTITPEIEITKNAFEMRATSKDGKREIVIFSDSRTMITEKK</sequence>
<dbReference type="CDD" id="cd09620">
    <property type="entry name" value="CBM9_like_3"/>
    <property type="match status" value="1"/>
</dbReference>
<dbReference type="GO" id="GO:0030246">
    <property type="term" value="F:carbohydrate binding"/>
    <property type="evidence" value="ECO:0007669"/>
    <property type="project" value="InterPro"/>
</dbReference>
<dbReference type="GO" id="GO:0004553">
    <property type="term" value="F:hydrolase activity, hydrolyzing O-glycosyl compounds"/>
    <property type="evidence" value="ECO:0007669"/>
    <property type="project" value="InterPro"/>
</dbReference>
<proteinExistence type="predicted"/>
<dbReference type="Pfam" id="PF06452">
    <property type="entry name" value="CBM9_1"/>
    <property type="match status" value="1"/>
</dbReference>
<accession>A0A926EHP1</accession>
<dbReference type="PANTHER" id="PTHR35532:SF5">
    <property type="entry name" value="CARBOHYDRATE-BINDING DOMAIN-CONTAINING PROTEIN"/>
    <property type="match status" value="1"/>
</dbReference>
<evidence type="ECO:0000313" key="3">
    <source>
        <dbReference type="Proteomes" id="UP000655830"/>
    </source>
</evidence>
<reference evidence="2" key="1">
    <citation type="submission" date="2020-08" db="EMBL/GenBank/DDBJ databases">
        <title>Genome public.</title>
        <authorList>
            <person name="Liu C."/>
            <person name="Sun Q."/>
        </authorList>
    </citation>
    <scope>NUCLEOTIDE SEQUENCE</scope>
    <source>
        <strain evidence="2">NSJ-12</strain>
    </source>
</reference>
<comment type="caution">
    <text evidence="2">The sequence shown here is derived from an EMBL/GenBank/DDBJ whole genome shotgun (WGS) entry which is preliminary data.</text>
</comment>
<evidence type="ECO:0000313" key="2">
    <source>
        <dbReference type="EMBL" id="MBC8578745.1"/>
    </source>
</evidence>
<protein>
    <submittedName>
        <fullName evidence="2">Carbohydrate-binding family 9-like protein</fullName>
    </submittedName>
</protein>
<keyword evidence="3" id="KW-1185">Reference proteome</keyword>
<dbReference type="AlphaFoldDB" id="A0A926EHP1"/>
<dbReference type="Proteomes" id="UP000655830">
    <property type="component" value="Unassembled WGS sequence"/>
</dbReference>
<dbReference type="EMBL" id="JACRSY010000005">
    <property type="protein sequence ID" value="MBC8578745.1"/>
    <property type="molecule type" value="Genomic_DNA"/>
</dbReference>
<dbReference type="Gene3D" id="2.60.40.1190">
    <property type="match status" value="1"/>
</dbReference>